<dbReference type="HOGENOM" id="CLU_2744289_0_0_1"/>
<organism evidence="1">
    <name type="scientific">Oryza punctata</name>
    <name type="common">Red rice</name>
    <dbReference type="NCBI Taxonomy" id="4537"/>
    <lineage>
        <taxon>Eukaryota</taxon>
        <taxon>Viridiplantae</taxon>
        <taxon>Streptophyta</taxon>
        <taxon>Embryophyta</taxon>
        <taxon>Tracheophyta</taxon>
        <taxon>Spermatophyta</taxon>
        <taxon>Magnoliopsida</taxon>
        <taxon>Liliopsida</taxon>
        <taxon>Poales</taxon>
        <taxon>Poaceae</taxon>
        <taxon>BOP clade</taxon>
        <taxon>Oryzoideae</taxon>
        <taxon>Oryzeae</taxon>
        <taxon>Oryzinae</taxon>
        <taxon>Oryza</taxon>
    </lineage>
</organism>
<reference evidence="1" key="1">
    <citation type="submission" date="2015-04" db="UniProtKB">
        <authorList>
            <consortium name="EnsemblPlants"/>
        </authorList>
    </citation>
    <scope>IDENTIFICATION</scope>
</reference>
<accession>A0A0E0JK92</accession>
<keyword evidence="2" id="KW-1185">Reference proteome</keyword>
<dbReference type="EnsemblPlants" id="OPUNC01G20330.1">
    <property type="protein sequence ID" value="OPUNC01G20330.1"/>
    <property type="gene ID" value="OPUNC01G20330"/>
</dbReference>
<dbReference type="Gramene" id="OPUNC01G20330.1">
    <property type="protein sequence ID" value="OPUNC01G20330.1"/>
    <property type="gene ID" value="OPUNC01G20330"/>
</dbReference>
<evidence type="ECO:0000313" key="1">
    <source>
        <dbReference type="EnsemblPlants" id="OPUNC01G20330.1"/>
    </source>
</evidence>
<reference evidence="1" key="2">
    <citation type="submission" date="2018-05" db="EMBL/GenBank/DDBJ databases">
        <title>OpunRS2 (Oryza punctata Reference Sequence Version 2).</title>
        <authorList>
            <person name="Zhang J."/>
            <person name="Kudrna D."/>
            <person name="Lee S."/>
            <person name="Talag J."/>
            <person name="Welchert J."/>
            <person name="Wing R.A."/>
        </authorList>
    </citation>
    <scope>NUCLEOTIDE SEQUENCE [LARGE SCALE GENOMIC DNA]</scope>
</reference>
<dbReference type="Proteomes" id="UP000026962">
    <property type="component" value="Chromosome 1"/>
</dbReference>
<proteinExistence type="predicted"/>
<protein>
    <submittedName>
        <fullName evidence="1">Uncharacterized protein</fullName>
    </submittedName>
</protein>
<sequence length="76" mass="8755">MEEEDGTVIGKLWLVVVEVKALLRASLPDIKQQINQQGGVHQRQEQQPVAAPCRRHYQNKQVLHLHIMLHVASRKE</sequence>
<evidence type="ECO:0000313" key="2">
    <source>
        <dbReference type="Proteomes" id="UP000026962"/>
    </source>
</evidence>
<dbReference type="AlphaFoldDB" id="A0A0E0JK92"/>
<name>A0A0E0JK92_ORYPU</name>